<feature type="domain" description="Ubiquitin-like" evidence="2">
    <location>
        <begin position="26"/>
        <end position="105"/>
    </location>
</feature>
<gene>
    <name evidence="3" type="ORF">ERUC_LOCUS2486</name>
</gene>
<protein>
    <recommendedName>
        <fullName evidence="2">Ubiquitin-like domain-containing protein</fullName>
    </recommendedName>
</protein>
<reference evidence="3 4" key="1">
    <citation type="submission" date="2022-03" db="EMBL/GenBank/DDBJ databases">
        <authorList>
            <person name="Macdonald S."/>
            <person name="Ahmed S."/>
            <person name="Newling K."/>
        </authorList>
    </citation>
    <scope>NUCLEOTIDE SEQUENCE [LARGE SCALE GENOMIC DNA]</scope>
</reference>
<comment type="caution">
    <text evidence="3">The sequence shown here is derived from an EMBL/GenBank/DDBJ whole genome shotgun (WGS) entry which is preliminary data.</text>
</comment>
<dbReference type="Proteomes" id="UP001642260">
    <property type="component" value="Unassembled WGS sequence"/>
</dbReference>
<dbReference type="InterPro" id="IPR029071">
    <property type="entry name" value="Ubiquitin-like_domsf"/>
</dbReference>
<dbReference type="Pfam" id="PF11976">
    <property type="entry name" value="Rad60-SLD"/>
    <property type="match status" value="1"/>
</dbReference>
<feature type="region of interest" description="Disordered" evidence="1">
    <location>
        <begin position="1"/>
        <end position="24"/>
    </location>
</feature>
<dbReference type="SUPFAM" id="SSF54236">
    <property type="entry name" value="Ubiquitin-like"/>
    <property type="match status" value="1"/>
</dbReference>
<dbReference type="InterPro" id="IPR022617">
    <property type="entry name" value="Rad60/SUMO-like_dom"/>
</dbReference>
<accession>A0ABC8IT64</accession>
<name>A0ABC8IT64_ERUVS</name>
<dbReference type="PROSITE" id="PS50053">
    <property type="entry name" value="UBIQUITIN_2"/>
    <property type="match status" value="1"/>
</dbReference>
<dbReference type="Gene3D" id="3.10.20.90">
    <property type="entry name" value="Phosphatidylinositol 3-kinase Catalytic Subunit, Chain A, domain 1"/>
    <property type="match status" value="1"/>
</dbReference>
<evidence type="ECO:0000256" key="1">
    <source>
        <dbReference type="SAM" id="MobiDB-lite"/>
    </source>
</evidence>
<organism evidence="3 4">
    <name type="scientific">Eruca vesicaria subsp. sativa</name>
    <name type="common">Garden rocket</name>
    <name type="synonym">Eruca sativa</name>
    <dbReference type="NCBI Taxonomy" id="29727"/>
    <lineage>
        <taxon>Eukaryota</taxon>
        <taxon>Viridiplantae</taxon>
        <taxon>Streptophyta</taxon>
        <taxon>Embryophyta</taxon>
        <taxon>Tracheophyta</taxon>
        <taxon>Spermatophyta</taxon>
        <taxon>Magnoliopsida</taxon>
        <taxon>eudicotyledons</taxon>
        <taxon>Gunneridae</taxon>
        <taxon>Pentapetalae</taxon>
        <taxon>rosids</taxon>
        <taxon>malvids</taxon>
        <taxon>Brassicales</taxon>
        <taxon>Brassicaceae</taxon>
        <taxon>Brassiceae</taxon>
        <taxon>Eruca</taxon>
    </lineage>
</organism>
<dbReference type="AlphaFoldDB" id="A0ABC8IT64"/>
<evidence type="ECO:0000313" key="3">
    <source>
        <dbReference type="EMBL" id="CAH8299102.1"/>
    </source>
</evidence>
<sequence>MSTKESGSTSVNKEEKKVKVESAASTHVTLGIKGQDEEAVRVFKMRRNVEKRKVMKRYSETRGVKLSTFVFILEDGTRIRGSQTPDELELEDGDQIDAMLHHDGGGYGPSSITF</sequence>
<dbReference type="EMBL" id="CAKOAT010052932">
    <property type="protein sequence ID" value="CAH8299102.1"/>
    <property type="molecule type" value="Genomic_DNA"/>
</dbReference>
<dbReference type="InterPro" id="IPR000626">
    <property type="entry name" value="Ubiquitin-like_dom"/>
</dbReference>
<keyword evidence="4" id="KW-1185">Reference proteome</keyword>
<proteinExistence type="predicted"/>
<evidence type="ECO:0000259" key="2">
    <source>
        <dbReference type="PROSITE" id="PS50053"/>
    </source>
</evidence>
<dbReference type="PANTHER" id="PTHR10562">
    <property type="entry name" value="SMALL UBIQUITIN-RELATED MODIFIER"/>
    <property type="match status" value="1"/>
</dbReference>
<evidence type="ECO:0000313" key="4">
    <source>
        <dbReference type="Proteomes" id="UP001642260"/>
    </source>
</evidence>
<feature type="compositionally biased region" description="Polar residues" evidence="1">
    <location>
        <begin position="1"/>
        <end position="10"/>
    </location>
</feature>